<dbReference type="InterPro" id="IPR011050">
    <property type="entry name" value="Pectin_lyase_fold/virulence"/>
</dbReference>
<accession>A0A1G2E225</accession>
<evidence type="ECO:0000259" key="3">
    <source>
        <dbReference type="Pfam" id="PF01471"/>
    </source>
</evidence>
<name>A0A1G2E225_9BACT</name>
<feature type="region of interest" description="Disordered" evidence="1">
    <location>
        <begin position="644"/>
        <end position="675"/>
    </location>
</feature>
<dbReference type="InterPro" id="IPR002477">
    <property type="entry name" value="Peptidoglycan-bd-like"/>
</dbReference>
<dbReference type="Gene3D" id="2.160.20.10">
    <property type="entry name" value="Single-stranded right-handed beta-helix, Pectin lyase-like"/>
    <property type="match status" value="1"/>
</dbReference>
<proteinExistence type="predicted"/>
<keyword evidence="2" id="KW-0732">Signal</keyword>
<feature type="chain" id="PRO_5009582676" description="Peptidoglycan binding-like domain-containing protein" evidence="2">
    <location>
        <begin position="30"/>
        <end position="814"/>
    </location>
</feature>
<dbReference type="InterPro" id="IPR036366">
    <property type="entry name" value="PGBDSf"/>
</dbReference>
<dbReference type="NCBIfam" id="NF041518">
    <property type="entry name" value="choice_anch_Q"/>
    <property type="match status" value="1"/>
</dbReference>
<dbReference type="Proteomes" id="UP000178106">
    <property type="component" value="Unassembled WGS sequence"/>
</dbReference>
<dbReference type="Gene3D" id="2.60.40.10">
    <property type="entry name" value="Immunoglobulins"/>
    <property type="match status" value="2"/>
</dbReference>
<dbReference type="SUPFAM" id="SSF47090">
    <property type="entry name" value="PGBD-like"/>
    <property type="match status" value="1"/>
</dbReference>
<evidence type="ECO:0000256" key="2">
    <source>
        <dbReference type="SAM" id="SignalP"/>
    </source>
</evidence>
<reference evidence="4 5" key="1">
    <citation type="journal article" date="2016" name="Nat. Commun.">
        <title>Thousands of microbial genomes shed light on interconnected biogeochemical processes in an aquifer system.</title>
        <authorList>
            <person name="Anantharaman K."/>
            <person name="Brown C.T."/>
            <person name="Hug L.A."/>
            <person name="Sharon I."/>
            <person name="Castelle C.J."/>
            <person name="Probst A.J."/>
            <person name="Thomas B.C."/>
            <person name="Singh A."/>
            <person name="Wilkins M.J."/>
            <person name="Karaoz U."/>
            <person name="Brodie E.L."/>
            <person name="Williams K.H."/>
            <person name="Hubbard S.S."/>
            <person name="Banfield J.F."/>
        </authorList>
    </citation>
    <scope>NUCLEOTIDE SEQUENCE [LARGE SCALE GENOMIC DNA]</scope>
</reference>
<dbReference type="InterPro" id="IPR036365">
    <property type="entry name" value="PGBD-like_sf"/>
</dbReference>
<evidence type="ECO:0000313" key="5">
    <source>
        <dbReference type="Proteomes" id="UP000178106"/>
    </source>
</evidence>
<feature type="signal peptide" evidence="2">
    <location>
        <begin position="1"/>
        <end position="29"/>
    </location>
</feature>
<sequence>MIAVTHMRNTLFSFALLLGIFLFAPTAYAATIYINSATGNDTTGSGTVGAPYATFHKGYTMASANDTLDLSGTFDWSNAAETGDVAGSGYTLAKNLTIQGQGQSLTFIQASSTANTADRSVFRNNATVTLKNITIRYGVSIATESGGGITNSGTLTIQNSTISYNNFNSTTNYYGAAAIDLPNNANATLIIATSTIAHNTYNGKYYGSGGVYAGQSNTITINDSTFANNIASSSNPTTFAYSYAEPSGAIGVFRFVSTVITNSTFSNNSTNAYGGAMQVYYPNWFKITNSTIANNTAGGGAGGILFESVSAGYNLSLKNTILANNSSSTPDDIYVVSGSAGMVVDNGYNIVEYSTNKTWSATGDITGNQASLNVSATLADNSALNGVQTLALSSGSVAIDAGDTTANSGIAIPLYDQRGGTRSGSTDIGSFEYGAGGFADVVPPTVSLTAPSSSGVVGGTSVTLTASASDNISIGGVSFYVDGTLQGSEDTTSTYGVTWDSTATSSGAHSAFAVARDASNNYATSTIVSFTVDNTAPIVSVTAPTPSSTVNGTTTLVATASDAVSSVSGVSFYVDGALQGSEDTSSPFNIDWNTTGTTTGTHSVFAVARDAAGNIATSSSVSFTVDNTPPTPAPVVVGSASVACSDGADNDNDGRADYPRDLGCDSSSDNDESNDPVIAPALAIPIPPVATSTISTASTTKEEIVTRLPEVNIVHVVAVPSSVPASAPQGSHVRVMFVRDLYRGVTHSDVRALQIFLNTNGFALQSTLYGTPGHETDFFGEATQDAVRRFQEAHNIKPTRGYFGPLTRAVLNNI</sequence>
<evidence type="ECO:0000313" key="4">
    <source>
        <dbReference type="EMBL" id="OGZ19208.1"/>
    </source>
</evidence>
<dbReference type="EMBL" id="MHLU01000063">
    <property type="protein sequence ID" value="OGZ19208.1"/>
    <property type="molecule type" value="Genomic_DNA"/>
</dbReference>
<dbReference type="InterPro" id="IPR059226">
    <property type="entry name" value="Choice_anch_Q_dom"/>
</dbReference>
<feature type="domain" description="Peptidoglycan binding-like" evidence="3">
    <location>
        <begin position="746"/>
        <end position="811"/>
    </location>
</feature>
<organism evidence="4 5">
    <name type="scientific">Candidatus Lloydbacteria bacterium RIFOXYC12_FULL_46_25</name>
    <dbReference type="NCBI Taxonomy" id="1798670"/>
    <lineage>
        <taxon>Bacteria</taxon>
        <taxon>Candidatus Lloydiibacteriota</taxon>
    </lineage>
</organism>
<gene>
    <name evidence="4" type="ORF">A2494_01545</name>
</gene>
<dbReference type="InterPro" id="IPR012334">
    <property type="entry name" value="Pectin_lyas_fold"/>
</dbReference>
<dbReference type="Pfam" id="PF01471">
    <property type="entry name" value="PG_binding_1"/>
    <property type="match status" value="1"/>
</dbReference>
<comment type="caution">
    <text evidence="4">The sequence shown here is derived from an EMBL/GenBank/DDBJ whole genome shotgun (WGS) entry which is preliminary data.</text>
</comment>
<dbReference type="SUPFAM" id="SSF51126">
    <property type="entry name" value="Pectin lyase-like"/>
    <property type="match status" value="1"/>
</dbReference>
<dbReference type="InterPro" id="IPR013783">
    <property type="entry name" value="Ig-like_fold"/>
</dbReference>
<protein>
    <recommendedName>
        <fullName evidence="3">Peptidoglycan binding-like domain-containing protein</fullName>
    </recommendedName>
</protein>
<dbReference type="Pfam" id="PF17957">
    <property type="entry name" value="Big_7"/>
    <property type="match status" value="2"/>
</dbReference>
<evidence type="ECO:0000256" key="1">
    <source>
        <dbReference type="SAM" id="MobiDB-lite"/>
    </source>
</evidence>
<dbReference type="Gene3D" id="1.10.101.10">
    <property type="entry name" value="PGBD-like superfamily/PGBD"/>
    <property type="match status" value="1"/>
</dbReference>
<feature type="compositionally biased region" description="Basic and acidic residues" evidence="1">
    <location>
        <begin position="652"/>
        <end position="663"/>
    </location>
</feature>
<dbReference type="AlphaFoldDB" id="A0A1G2E225"/>